<dbReference type="OrthoDB" id="2447716at2759"/>
<sequence>MQCFHTFKKDTFENQIIVLKPNFEFLLWNLTFTEIKYTSKNLSPFQLFRKHYMDSINGPKLNQIIAEIDKAWSIANKDVHVMYFKLALRLNNSIMRNLGNYNQINSLIDYEYIRHTNSGVDNGKLPGFSKMQPEKRSLDPSNVRRAFYTDSENMHVPNKYQRKNETRRQVRETITTYNDSPRNLVNGSGLIHGNLHMDNLLYKTGSTRGKKNSNDSNHLVEILLMNKALLSLLCIQQRQDLILISNMGNYIVKIYLIFIC</sequence>
<accession>A0A915ZFS5</accession>
<reference evidence="1" key="1">
    <citation type="submission" date="2020-05" db="EMBL/GenBank/DDBJ databases">
        <authorList>
            <person name="Rincon C."/>
            <person name="Sanders R I."/>
            <person name="Robbins C."/>
            <person name="Chaturvedi A."/>
        </authorList>
    </citation>
    <scope>NUCLEOTIDE SEQUENCE</scope>
    <source>
        <strain evidence="1">CHB12</strain>
    </source>
</reference>
<gene>
    <name evidence="1" type="ORF">CHRIB12_LOCUS13663</name>
</gene>
<evidence type="ECO:0000313" key="1">
    <source>
        <dbReference type="EMBL" id="CAB5372679.1"/>
    </source>
</evidence>
<organism evidence="1 2">
    <name type="scientific">Rhizophagus irregularis</name>
    <dbReference type="NCBI Taxonomy" id="588596"/>
    <lineage>
        <taxon>Eukaryota</taxon>
        <taxon>Fungi</taxon>
        <taxon>Fungi incertae sedis</taxon>
        <taxon>Mucoromycota</taxon>
        <taxon>Glomeromycotina</taxon>
        <taxon>Glomeromycetes</taxon>
        <taxon>Glomerales</taxon>
        <taxon>Glomeraceae</taxon>
        <taxon>Rhizophagus</taxon>
    </lineage>
</organism>
<name>A0A915ZFS5_9GLOM</name>
<dbReference type="EMBL" id="CAGKOT010000031">
    <property type="protein sequence ID" value="CAB5372679.1"/>
    <property type="molecule type" value="Genomic_DNA"/>
</dbReference>
<protein>
    <submittedName>
        <fullName evidence="1">Uncharacterized protein</fullName>
    </submittedName>
</protein>
<dbReference type="AlphaFoldDB" id="A0A915ZFS5"/>
<proteinExistence type="predicted"/>
<comment type="caution">
    <text evidence="1">The sequence shown here is derived from an EMBL/GenBank/DDBJ whole genome shotgun (WGS) entry which is preliminary data.</text>
</comment>
<evidence type="ECO:0000313" key="2">
    <source>
        <dbReference type="Proteomes" id="UP000684084"/>
    </source>
</evidence>
<dbReference type="Proteomes" id="UP000684084">
    <property type="component" value="Unassembled WGS sequence"/>
</dbReference>